<reference evidence="1 2" key="1">
    <citation type="submission" date="2020-04" db="EMBL/GenBank/DDBJ databases">
        <title>Acinetobacter Taxon 24.</title>
        <authorList>
            <person name="Nemec A."/>
            <person name="Radolfova-Krizova L."/>
            <person name="Higgins P.G."/>
            <person name="Spanelova P."/>
        </authorList>
    </citation>
    <scope>NUCLEOTIDE SEQUENCE [LARGE SCALE GENOMIC DNA]</scope>
    <source>
        <strain evidence="1 2">ANC 5084</strain>
    </source>
</reference>
<evidence type="ECO:0000313" key="2">
    <source>
        <dbReference type="Proteomes" id="UP000555322"/>
    </source>
</evidence>
<accession>A0ABX1UUA6</accession>
<organism evidence="1 2">
    <name type="scientific">Acinetobacter terrestris</name>
    <dbReference type="NCBI Taxonomy" id="2529843"/>
    <lineage>
        <taxon>Bacteria</taxon>
        <taxon>Pseudomonadati</taxon>
        <taxon>Pseudomonadota</taxon>
        <taxon>Gammaproteobacteria</taxon>
        <taxon>Moraxellales</taxon>
        <taxon>Moraxellaceae</taxon>
        <taxon>Acinetobacter</taxon>
        <taxon>Acinetobacter Taxon 24</taxon>
    </lineage>
</organism>
<proteinExistence type="predicted"/>
<dbReference type="Gene3D" id="1.20.120.330">
    <property type="entry name" value="Nucleotidyltransferases domain 2"/>
    <property type="match status" value="1"/>
</dbReference>
<evidence type="ECO:0008006" key="3">
    <source>
        <dbReference type="Google" id="ProtNLM"/>
    </source>
</evidence>
<name>A0ABX1UUA6_9GAMM</name>
<protein>
    <recommendedName>
        <fullName evidence="3">HEPN domain-containing protein</fullName>
    </recommendedName>
</protein>
<keyword evidence="2" id="KW-1185">Reference proteome</keyword>
<dbReference type="RefSeq" id="WP_171535841.1">
    <property type="nucleotide sequence ID" value="NZ_JABERJ010000007.1"/>
</dbReference>
<sequence length="135" mass="15799">MKFKPFDRLLSAKDILNKCEQNEATYRSVMHQAYYAAFNQLTCEIENRLFYPVDPNTRNSSVHKAYLDACINKQDNLKSDHIDFESLDTIINDFKRLRGLRRVSDYELNKLVRKGEAELSTQLSGRIFDSIEKLT</sequence>
<evidence type="ECO:0000313" key="1">
    <source>
        <dbReference type="EMBL" id="NNH25674.1"/>
    </source>
</evidence>
<comment type="caution">
    <text evidence="1">The sequence shown here is derived from an EMBL/GenBank/DDBJ whole genome shotgun (WGS) entry which is preliminary data.</text>
</comment>
<dbReference type="Proteomes" id="UP000555322">
    <property type="component" value="Unassembled WGS sequence"/>
</dbReference>
<gene>
    <name evidence="1" type="ORF">HLH15_04090</name>
</gene>
<dbReference type="EMBL" id="JABERJ010000007">
    <property type="protein sequence ID" value="NNH25674.1"/>
    <property type="molecule type" value="Genomic_DNA"/>
</dbReference>